<dbReference type="Proteomes" id="UP000525850">
    <property type="component" value="Unassembled WGS sequence"/>
</dbReference>
<dbReference type="Proteomes" id="UP000383365">
    <property type="component" value="Unassembled WGS sequence"/>
</dbReference>
<reference evidence="9" key="5">
    <citation type="submission" date="2020-01" db="EMBL/GenBank/DDBJ databases">
        <authorList>
            <consortium name="NCBI Pathogen Detection Project"/>
        </authorList>
    </citation>
    <scope>NUCLEOTIDE SEQUENCE</scope>
    <source>
        <strain evidence="9">CFIAFB20160079</strain>
    </source>
</reference>
<evidence type="ECO:0000313" key="6">
    <source>
        <dbReference type="EMBL" id="EAG4463423.1"/>
    </source>
</evidence>
<evidence type="ECO:0000313" key="18">
    <source>
        <dbReference type="Proteomes" id="UP000566721"/>
    </source>
</evidence>
<evidence type="ECO:0000313" key="14">
    <source>
        <dbReference type="Proteomes" id="UP000467247"/>
    </source>
</evidence>
<evidence type="ECO:0000313" key="11">
    <source>
        <dbReference type="Proteomes" id="UP000272537"/>
    </source>
</evidence>
<evidence type="ECO:0000313" key="4">
    <source>
        <dbReference type="EMBL" id="EAG2516376.1"/>
    </source>
</evidence>
<gene>
    <name evidence="4" type="ORF">B1N52_14560</name>
    <name evidence="6" type="ORF">CA369_14060</name>
    <name evidence="5" type="ORF">CAV64_08585</name>
    <name evidence="7" type="ORF">DCT16_10285</name>
    <name evidence="2" type="ORF">DQ70_04900</name>
    <name evidence="10" type="ORF">DYZ80_01854</name>
    <name evidence="3" type="ORF">E1V33_15335</name>
    <name evidence="8" type="ORF">GT011_10115</name>
    <name evidence="9" type="ORF">GYO01_13280</name>
</gene>
<dbReference type="Proteomes" id="UP000528151">
    <property type="component" value="Unassembled WGS sequence"/>
</dbReference>
<dbReference type="Proteomes" id="UP000845014">
    <property type="component" value="Unassembled WGS sequence"/>
</dbReference>
<evidence type="ECO:0000313" key="9">
    <source>
        <dbReference type="EMBL" id="HAB7365083.1"/>
    </source>
</evidence>
<dbReference type="Proteomes" id="UP000368512">
    <property type="component" value="Unassembled WGS sequence"/>
</dbReference>
<evidence type="ECO:0000313" key="10">
    <source>
        <dbReference type="EMBL" id="RKA07485.1"/>
    </source>
</evidence>
<dbReference type="RefSeq" id="WP_003725092.1">
    <property type="nucleotide sequence ID" value="NZ_CP015508.1"/>
</dbReference>
<evidence type="ECO:0000313" key="8">
    <source>
        <dbReference type="EMBL" id="EDN8269704.1"/>
    </source>
</evidence>
<proteinExistence type="predicted"/>
<evidence type="ECO:0000313" key="5">
    <source>
        <dbReference type="EMBL" id="EAG4331304.1"/>
    </source>
</evidence>
<dbReference type="EMBL" id="DAAHUJ010000009">
    <property type="protein sequence ID" value="HAB7365083.1"/>
    <property type="molecule type" value="Genomic_DNA"/>
</dbReference>
<comment type="caution">
    <text evidence="4">The sequence shown here is derived from an EMBL/GenBank/DDBJ whole genome shotgun (WGS) entry which is preliminary data.</text>
</comment>
<evidence type="ECO:0000313" key="2">
    <source>
        <dbReference type="EMBL" id="EAC7480020.1"/>
    </source>
</evidence>
<feature type="domain" description="KTSC" evidence="1">
    <location>
        <begin position="7"/>
        <end position="55"/>
    </location>
</feature>
<dbReference type="EMBL" id="AABBYJ010000004">
    <property type="protein sequence ID" value="EAG4331304.1"/>
    <property type="molecule type" value="Genomic_DNA"/>
</dbReference>
<evidence type="ECO:0000313" key="13">
    <source>
        <dbReference type="Proteomes" id="UP000383365"/>
    </source>
</evidence>
<reference evidence="12 15" key="3">
    <citation type="submission" date="2018-06" db="EMBL/GenBank/DDBJ databases">
        <authorList>
            <consortium name="GenomeTrakr: Next Generation Sequencing Network for Food Pathogen Tracability"/>
        </authorList>
    </citation>
    <scope>NUCLEOTIDE SEQUENCE [LARGE SCALE GENOMIC DNA]</scope>
    <source>
        <strain evidence="2 12">CFSAN008042</strain>
        <strain evidence="6 16">CFSAN063727</strain>
        <strain evidence="8 14">FDA00015028</strain>
        <strain evidence="5 17">FDA1005580-S054-001</strain>
        <strain evidence="4 15">FDA960927-006-004</strain>
        <strain evidence="7 18">FLAG-38921</strain>
    </source>
</reference>
<dbReference type="InterPro" id="IPR025309">
    <property type="entry name" value="KTSC_dom"/>
</dbReference>
<dbReference type="EMBL" id="QXLS01000004">
    <property type="protein sequence ID" value="RKA07485.1"/>
    <property type="molecule type" value="Genomic_DNA"/>
</dbReference>
<evidence type="ECO:0000313" key="17">
    <source>
        <dbReference type="Proteomes" id="UP000540117"/>
    </source>
</evidence>
<dbReference type="EMBL" id="AABCVX010000004">
    <property type="protein sequence ID" value="EAG6169771.1"/>
    <property type="molecule type" value="Genomic_DNA"/>
</dbReference>
<reference evidence="3 13" key="4">
    <citation type="submission" date="2019-03" db="EMBL/GenBank/DDBJ databases">
        <authorList>
            <person name="Ashton P.M."/>
            <person name="Dallman T."/>
            <person name="Nair S."/>
            <person name="De Pinna E."/>
            <person name="Peters T."/>
            <person name="Grant K."/>
        </authorList>
    </citation>
    <scope>NUCLEOTIDE SEQUENCE [LARGE SCALE GENOMIC DNA]</scope>
    <source>
        <strain evidence="3">RL15000161</strain>
    </source>
</reference>
<dbReference type="Pfam" id="PF13619">
    <property type="entry name" value="KTSC"/>
    <property type="match status" value="1"/>
</dbReference>
<dbReference type="AlphaFoldDB" id="A0A393PX82"/>
<evidence type="ECO:0000313" key="3">
    <source>
        <dbReference type="EMBL" id="EAE2661532.1"/>
    </source>
</evidence>
<dbReference type="Proteomes" id="UP000467247">
    <property type="component" value="Unassembled WGS sequence"/>
</dbReference>
<accession>A0A393PX82</accession>
<dbReference type="Proteomes" id="UP000566721">
    <property type="component" value="Unassembled WGS sequence"/>
</dbReference>
<evidence type="ECO:0000313" key="12">
    <source>
        <dbReference type="Proteomes" id="UP000368512"/>
    </source>
</evidence>
<evidence type="ECO:0000259" key="1">
    <source>
        <dbReference type="Pfam" id="PF13619"/>
    </source>
</evidence>
<dbReference type="EMBL" id="AAAJWF010000002">
    <property type="protein sequence ID" value="EAC7480020.1"/>
    <property type="molecule type" value="Genomic_DNA"/>
</dbReference>
<evidence type="ECO:0000313" key="15">
    <source>
        <dbReference type="Proteomes" id="UP000525850"/>
    </source>
</evidence>
<dbReference type="Proteomes" id="UP000540117">
    <property type="component" value="Unassembled WGS sequence"/>
</dbReference>
<protein>
    <submittedName>
        <fullName evidence="4">KTSC domain-containing protein</fullName>
    </submittedName>
</protein>
<evidence type="ECO:0000313" key="16">
    <source>
        <dbReference type="Proteomes" id="UP000528151"/>
    </source>
</evidence>
<reference evidence="9 19" key="2">
    <citation type="journal article" date="2018" name="Genome Biol.">
        <title>SKESA: strategic k-mer extension for scrupulous assemblies.</title>
        <authorList>
            <person name="Souvorov A."/>
            <person name="Agarwala R."/>
            <person name="Lipman D.J."/>
        </authorList>
    </citation>
    <scope>NUCLEOTIDE SEQUENCE [LARGE SCALE GENOMIC DNA]</scope>
    <source>
        <strain evidence="9 19">CFIAFB20160079</strain>
    </source>
</reference>
<evidence type="ECO:0000313" key="19">
    <source>
        <dbReference type="Proteomes" id="UP000845014"/>
    </source>
</evidence>
<evidence type="ECO:0000313" key="7">
    <source>
        <dbReference type="EMBL" id="EAG6169771.1"/>
    </source>
</evidence>
<sequence length="67" mass="7724">MQRNHVSSSRIRSVGWENDILEIEFNDGSIYHYHNVSQSEYLSFIHSGSLGTALSQLDKVHSYNRVN</sequence>
<name>A0A393PX82_LISMN</name>
<dbReference type="EMBL" id="AANCZP010000002">
    <property type="protein sequence ID" value="EDN8269704.1"/>
    <property type="molecule type" value="Genomic_DNA"/>
</dbReference>
<dbReference type="EMBL" id="AAARIE010000039">
    <property type="protein sequence ID" value="EAE2661532.1"/>
    <property type="molecule type" value="Genomic_DNA"/>
</dbReference>
<reference evidence="10 11" key="1">
    <citation type="journal article" date="2018" name="BMC Genomics">
        <title>Genes significantly associated with lineage II food isolates of Listeria monocytogenes.</title>
        <authorList>
            <person name="Pirone-Davies C."/>
            <person name="Chen Y."/>
            <person name="Pightling A."/>
            <person name="Ryan G."/>
            <person name="Wang Y."/>
            <person name="Yao K."/>
            <person name="Hoffmann M."/>
            <person name="Allard M.W."/>
        </authorList>
    </citation>
    <scope>NUCLEOTIDE SEQUENCE [LARGE SCALE GENOMIC DNA]</scope>
    <source>
        <strain evidence="10 11">PNUSAL000550</strain>
    </source>
</reference>
<dbReference type="Proteomes" id="UP000272537">
    <property type="component" value="Unassembled WGS sequence"/>
</dbReference>
<dbReference type="EMBL" id="AABBAW010000010">
    <property type="protein sequence ID" value="EAG2516376.1"/>
    <property type="molecule type" value="Genomic_DNA"/>
</dbReference>
<organism evidence="4 15">
    <name type="scientific">Listeria monocytogenes</name>
    <dbReference type="NCBI Taxonomy" id="1639"/>
    <lineage>
        <taxon>Bacteria</taxon>
        <taxon>Bacillati</taxon>
        <taxon>Bacillota</taxon>
        <taxon>Bacilli</taxon>
        <taxon>Bacillales</taxon>
        <taxon>Listeriaceae</taxon>
        <taxon>Listeria</taxon>
    </lineage>
</organism>
<dbReference type="EMBL" id="AABBZO010000021">
    <property type="protein sequence ID" value="EAG4463423.1"/>
    <property type="molecule type" value="Genomic_DNA"/>
</dbReference>